<feature type="region of interest" description="Disordered" evidence="1">
    <location>
        <begin position="454"/>
        <end position="862"/>
    </location>
</feature>
<reference evidence="2" key="1">
    <citation type="submission" date="2021-11" db="EMBL/GenBank/DDBJ databases">
        <authorList>
            <person name="Herlambang A."/>
            <person name="Guo Y."/>
            <person name="Takashima Y."/>
            <person name="Nishizawa T."/>
        </authorList>
    </citation>
    <scope>NUCLEOTIDE SEQUENCE</scope>
    <source>
        <strain evidence="2">E1425</strain>
    </source>
</reference>
<dbReference type="InterPro" id="IPR027267">
    <property type="entry name" value="AH/BAR_dom_sf"/>
</dbReference>
<feature type="compositionally biased region" description="Acidic residues" evidence="1">
    <location>
        <begin position="543"/>
        <end position="559"/>
    </location>
</feature>
<dbReference type="GO" id="GO:0005886">
    <property type="term" value="C:plasma membrane"/>
    <property type="evidence" value="ECO:0007669"/>
    <property type="project" value="TreeGrafter"/>
</dbReference>
<feature type="compositionally biased region" description="Low complexity" evidence="1">
    <location>
        <begin position="880"/>
        <end position="901"/>
    </location>
</feature>
<name>A0A9P3H2A4_9FUNG</name>
<protein>
    <recommendedName>
        <fullName evidence="4">Eisosome component PIL1-domain-containing protein</fullName>
    </recommendedName>
</protein>
<dbReference type="Proteomes" id="UP000827284">
    <property type="component" value="Unassembled WGS sequence"/>
</dbReference>
<comment type="caution">
    <text evidence="2">The sequence shown here is derived from an EMBL/GenBank/DDBJ whole genome shotgun (WGS) entry which is preliminary data.</text>
</comment>
<feature type="compositionally biased region" description="Low complexity" evidence="1">
    <location>
        <begin position="850"/>
        <end position="862"/>
    </location>
</feature>
<feature type="region of interest" description="Disordered" evidence="1">
    <location>
        <begin position="234"/>
        <end position="358"/>
    </location>
</feature>
<dbReference type="InterPro" id="IPR028245">
    <property type="entry name" value="PIL1/LSP1"/>
</dbReference>
<feature type="compositionally biased region" description="Low complexity" evidence="1">
    <location>
        <begin position="714"/>
        <end position="727"/>
    </location>
</feature>
<dbReference type="GO" id="GO:0070941">
    <property type="term" value="P:eisosome assembly"/>
    <property type="evidence" value="ECO:0007669"/>
    <property type="project" value="TreeGrafter"/>
</dbReference>
<sequence length="984" mass="108965">MDLLGLQSHLQDSARRAAGSFLSPLTNAIGEQRRLIDSLAVVSKVRVEECKHMMDWSKTQTDDLGDVLLKLNLLIRKISDYEIRFGTQYESFREKIKYLRTKDDSLCEMGRRQSDLQQKILEASKSRLRTAKAKLLQTELDQIQKESAPTETKLQHLKRQLIKGAYTEELNAIIELGKKMQIIGEHGMQLLDHIDLPLPPGAVADGRKTEDILQAARIALENWDQLVMVDPQSVVVHPPPPPPPARSMSEVSQASVEEIQTLAVKESRTATASTDSASEPEDSDSDVEFVQAPTSPLKAKPSVALSTDQKTGSSPDSLQVHNAEFASTLAPKLTLTPNKNSKVTQSGPTLPPRTSDWASEAAEALASVQIKKSETKKNEPLPTKKLEALPLKIEDTTESEAETLRRLEELEIKHALELSLAEAAPPTPAAEDEELRLTAEELRFVMGDVVPKRSTKVIKRQARAPETTDGDTPAISKQASSRVARAGTKINTDLAASASASEAESEDLETPKASKAPRVLRGPQATDPDATRVSQQGPRPWVEEDAESVESTTESEDIHEDIHEELSGEAVIPETLGDQGEAKSSKEVDIPETMGPEPEKPLESMGQEPERPLESMGGEAEQPLESMGNDQAEEESIPFVPMPQVPSLDAIRQQKIAMKQQQQLQQQQQMAYTASPEPQHQSVQSSPQPMHQHTHPSPQPSIASLPTPKTAYAQISSYQSPIPYQPSTAYVPQASKQKNRLSGSHTPPQQGNASPGSSPSPQHQQQHHHASGTYNAQYIQQQQQYLRQQQQQLNDFYYQPHEQEYNQQQYQLYQQQLREQRQREGSVSSVSSSGSSASLAPLGWNIPRVNQQQPNPYQQQYEQQYQQQQYQQYQQQQQQQQQQYHQQQQQQQQYHQQQQQQQHERPGSAAGSIYEDHQSTSSGAPSPSPSHISLVPDNSSSAAATPVMASVAPLTPQGKTPAANKKPVTSPHAPSPDDYKVEVK</sequence>
<accession>A0A9P3H2A4</accession>
<dbReference type="EMBL" id="BQFW01000001">
    <property type="protein sequence ID" value="GJJ68402.1"/>
    <property type="molecule type" value="Genomic_DNA"/>
</dbReference>
<dbReference type="OrthoDB" id="5599269at2759"/>
<feature type="compositionally biased region" description="Low complexity" evidence="1">
    <location>
        <begin position="753"/>
        <end position="764"/>
    </location>
</feature>
<gene>
    <name evidence="2" type="ORF">EMPS_00748</name>
</gene>
<feature type="region of interest" description="Disordered" evidence="1">
    <location>
        <begin position="880"/>
        <end position="984"/>
    </location>
</feature>
<feature type="compositionally biased region" description="Basic and acidic residues" evidence="1">
    <location>
        <begin position="580"/>
        <end position="589"/>
    </location>
</feature>
<feature type="compositionally biased region" description="Polar residues" evidence="1">
    <location>
        <begin position="304"/>
        <end position="320"/>
    </location>
</feature>
<feature type="compositionally biased region" description="Polar residues" evidence="1">
    <location>
        <begin position="335"/>
        <end position="348"/>
    </location>
</feature>
<feature type="compositionally biased region" description="Basic and acidic residues" evidence="1">
    <location>
        <begin position="597"/>
        <end position="613"/>
    </location>
</feature>
<feature type="compositionally biased region" description="Polar residues" evidence="1">
    <location>
        <begin position="728"/>
        <end position="752"/>
    </location>
</feature>
<dbReference type="PANTHER" id="PTHR31962:SF1">
    <property type="entry name" value="SPHINGOLIPID LONG CHAIN BASE-RESPONSIVE PROTEIN PIL1"/>
    <property type="match status" value="1"/>
</dbReference>
<evidence type="ECO:0008006" key="4">
    <source>
        <dbReference type="Google" id="ProtNLM"/>
    </source>
</evidence>
<feature type="compositionally biased region" description="Low complexity" evidence="1">
    <location>
        <begin position="825"/>
        <end position="838"/>
    </location>
</feature>
<organism evidence="2 3">
    <name type="scientific">Entomortierella parvispora</name>
    <dbReference type="NCBI Taxonomy" id="205924"/>
    <lineage>
        <taxon>Eukaryota</taxon>
        <taxon>Fungi</taxon>
        <taxon>Fungi incertae sedis</taxon>
        <taxon>Mucoromycota</taxon>
        <taxon>Mortierellomycotina</taxon>
        <taxon>Mortierellomycetes</taxon>
        <taxon>Mortierellales</taxon>
        <taxon>Mortierellaceae</taxon>
        <taxon>Entomortierella</taxon>
    </lineage>
</organism>
<keyword evidence="3" id="KW-1185">Reference proteome</keyword>
<dbReference type="GO" id="GO:0006897">
    <property type="term" value="P:endocytosis"/>
    <property type="evidence" value="ECO:0007669"/>
    <property type="project" value="TreeGrafter"/>
</dbReference>
<evidence type="ECO:0000256" key="1">
    <source>
        <dbReference type="SAM" id="MobiDB-lite"/>
    </source>
</evidence>
<feature type="compositionally biased region" description="Low complexity" evidence="1">
    <location>
        <begin position="493"/>
        <end position="502"/>
    </location>
</feature>
<dbReference type="GO" id="GO:0008289">
    <property type="term" value="F:lipid binding"/>
    <property type="evidence" value="ECO:0007669"/>
    <property type="project" value="TreeGrafter"/>
</dbReference>
<feature type="compositionally biased region" description="Acidic residues" evidence="1">
    <location>
        <begin position="278"/>
        <end position="287"/>
    </location>
</feature>
<evidence type="ECO:0000313" key="2">
    <source>
        <dbReference type="EMBL" id="GJJ68402.1"/>
    </source>
</evidence>
<dbReference type="Pfam" id="PF13805">
    <property type="entry name" value="Pil1"/>
    <property type="match status" value="1"/>
</dbReference>
<feature type="compositionally biased region" description="Basic and acidic residues" evidence="1">
    <location>
        <begin position="975"/>
        <end position="984"/>
    </location>
</feature>
<feature type="compositionally biased region" description="Low complexity" evidence="1">
    <location>
        <begin position="653"/>
        <end position="691"/>
    </location>
</feature>
<proteinExistence type="predicted"/>
<dbReference type="AlphaFoldDB" id="A0A9P3H2A4"/>
<feature type="compositionally biased region" description="Low complexity" evidence="1">
    <location>
        <begin position="919"/>
        <end position="933"/>
    </location>
</feature>
<evidence type="ECO:0000313" key="3">
    <source>
        <dbReference type="Proteomes" id="UP000827284"/>
    </source>
</evidence>
<feature type="compositionally biased region" description="Low complexity" evidence="1">
    <location>
        <begin position="777"/>
        <end position="817"/>
    </location>
</feature>
<dbReference type="PANTHER" id="PTHR31962">
    <property type="entry name" value="SPHINGOLIPID LONG CHAIN BASE-RESPONSIVE PROTEIN PIL1"/>
    <property type="match status" value="1"/>
</dbReference>
<dbReference type="GO" id="GO:0036286">
    <property type="term" value="C:eisosome filament"/>
    <property type="evidence" value="ECO:0007669"/>
    <property type="project" value="TreeGrafter"/>
</dbReference>
<dbReference type="Gene3D" id="1.20.1270.60">
    <property type="entry name" value="Arfaptin homology (AH) domain/BAR domain"/>
    <property type="match status" value="1"/>
</dbReference>
<reference evidence="2" key="2">
    <citation type="journal article" date="2022" name="Microbiol. Resour. Announc.">
        <title>Whole-Genome Sequence of Entomortierella parvispora E1425, a Mucoromycotan Fungus Associated with Burkholderiaceae-Related Endosymbiotic Bacteria.</title>
        <authorList>
            <person name="Herlambang A."/>
            <person name="Guo Y."/>
            <person name="Takashima Y."/>
            <person name="Narisawa K."/>
            <person name="Ohta H."/>
            <person name="Nishizawa T."/>
        </authorList>
    </citation>
    <scope>NUCLEOTIDE SEQUENCE</scope>
    <source>
        <strain evidence="2">E1425</strain>
    </source>
</reference>